<evidence type="ECO:0000256" key="10">
    <source>
        <dbReference type="ARBA" id="ARBA00047554"/>
    </source>
</evidence>
<evidence type="ECO:0000256" key="5">
    <source>
        <dbReference type="ARBA" id="ARBA00022630"/>
    </source>
</evidence>
<dbReference type="InterPro" id="IPR036188">
    <property type="entry name" value="FAD/NAD-bd_sf"/>
</dbReference>
<dbReference type="STRING" id="1890364.A0A2P6N8Z1"/>
<evidence type="ECO:0000256" key="4">
    <source>
        <dbReference type="ARBA" id="ARBA00012867"/>
    </source>
</evidence>
<evidence type="ECO:0000256" key="3">
    <source>
        <dbReference type="ARBA" id="ARBA00010551"/>
    </source>
</evidence>
<dbReference type="SUPFAM" id="SSF51905">
    <property type="entry name" value="FAD/NAD(P)-binding domain"/>
    <property type="match status" value="1"/>
</dbReference>
<dbReference type="Pfam" id="PF01593">
    <property type="entry name" value="Amino_oxidase"/>
    <property type="match status" value="1"/>
</dbReference>
<comment type="function">
    <text evidence="1 11">Catalyzes the 6-electron oxidation of protoporphyrinogen-IX to form protoporphyrin-IX.</text>
</comment>
<evidence type="ECO:0000256" key="6">
    <source>
        <dbReference type="ARBA" id="ARBA00022827"/>
    </source>
</evidence>
<dbReference type="AlphaFoldDB" id="A0A2P6N8Z1"/>
<gene>
    <name evidence="13" type="ORF">PROFUN_11881</name>
</gene>
<keyword evidence="8 11" id="KW-0350">Heme biosynthesis</keyword>
<dbReference type="Gene3D" id="3.50.50.60">
    <property type="entry name" value="FAD/NAD(P)-binding domain"/>
    <property type="match status" value="1"/>
</dbReference>
<feature type="domain" description="Amine oxidase" evidence="12">
    <location>
        <begin position="12"/>
        <end position="465"/>
    </location>
</feature>
<dbReference type="GO" id="GO:0004729">
    <property type="term" value="F:oxygen-dependent protoporphyrinogen oxidase activity"/>
    <property type="evidence" value="ECO:0007669"/>
    <property type="project" value="UniProtKB-UniRule"/>
</dbReference>
<dbReference type="OrthoDB" id="419752at2759"/>
<dbReference type="EC" id="1.3.3.4" evidence="4 11"/>
<evidence type="ECO:0000256" key="9">
    <source>
        <dbReference type="ARBA" id="ARBA00023244"/>
    </source>
</evidence>
<dbReference type="InterPro" id="IPR050464">
    <property type="entry name" value="Zeta_carotene_desat/Oxidored"/>
</dbReference>
<accession>A0A2P6N8Z1</accession>
<dbReference type="UniPathway" id="UPA00251">
    <property type="reaction ID" value="UER00324"/>
</dbReference>
<dbReference type="SUPFAM" id="SSF54373">
    <property type="entry name" value="FAD-linked reductases, C-terminal domain"/>
    <property type="match status" value="1"/>
</dbReference>
<evidence type="ECO:0000313" key="14">
    <source>
        <dbReference type="Proteomes" id="UP000241769"/>
    </source>
</evidence>
<organism evidence="13 14">
    <name type="scientific">Planoprotostelium fungivorum</name>
    <dbReference type="NCBI Taxonomy" id="1890364"/>
    <lineage>
        <taxon>Eukaryota</taxon>
        <taxon>Amoebozoa</taxon>
        <taxon>Evosea</taxon>
        <taxon>Variosea</taxon>
        <taxon>Cavosteliida</taxon>
        <taxon>Cavosteliaceae</taxon>
        <taxon>Planoprotostelium</taxon>
    </lineage>
</organism>
<dbReference type="NCBIfam" id="TIGR00562">
    <property type="entry name" value="proto_IX_ox"/>
    <property type="match status" value="1"/>
</dbReference>
<comment type="cofactor">
    <cofactor evidence="11">
        <name>FAD</name>
        <dbReference type="ChEBI" id="CHEBI:57692"/>
    </cofactor>
    <text evidence="11">Binds 1 FAD per subunit.</text>
</comment>
<reference evidence="13 14" key="1">
    <citation type="journal article" date="2018" name="Genome Biol. Evol.">
        <title>Multiple Roots of Fruiting Body Formation in Amoebozoa.</title>
        <authorList>
            <person name="Hillmann F."/>
            <person name="Forbes G."/>
            <person name="Novohradska S."/>
            <person name="Ferling I."/>
            <person name="Riege K."/>
            <person name="Groth M."/>
            <person name="Westermann M."/>
            <person name="Marz M."/>
            <person name="Spaller T."/>
            <person name="Winckler T."/>
            <person name="Schaap P."/>
            <person name="Glockner G."/>
        </authorList>
    </citation>
    <scope>NUCLEOTIDE SEQUENCE [LARGE SCALE GENOMIC DNA]</scope>
    <source>
        <strain evidence="13 14">Jena</strain>
    </source>
</reference>
<comment type="similarity">
    <text evidence="3 11">Belongs to the protoporphyrinogen/coproporphyrinogen oxidase family. Protoporphyrinogen oxidase subfamily.</text>
</comment>
<dbReference type="Proteomes" id="UP000241769">
    <property type="component" value="Unassembled WGS sequence"/>
</dbReference>
<name>A0A2P6N8Z1_9EUKA</name>
<keyword evidence="9 11" id="KW-0627">Porphyrin biosynthesis</keyword>
<comment type="caution">
    <text evidence="13">The sequence shown here is derived from an EMBL/GenBank/DDBJ whole genome shotgun (WGS) entry which is preliminary data.</text>
</comment>
<dbReference type="InterPro" id="IPR002937">
    <property type="entry name" value="Amino_oxidase"/>
</dbReference>
<dbReference type="EMBL" id="MDYQ01000149">
    <property type="protein sequence ID" value="PRP80426.1"/>
    <property type="molecule type" value="Genomic_DNA"/>
</dbReference>
<keyword evidence="7 11" id="KW-0560">Oxidoreductase</keyword>
<evidence type="ECO:0000313" key="13">
    <source>
        <dbReference type="EMBL" id="PRP80426.1"/>
    </source>
</evidence>
<dbReference type="FunCoup" id="A0A2P6N8Z1">
    <property type="interactions" value="94"/>
</dbReference>
<evidence type="ECO:0000259" key="12">
    <source>
        <dbReference type="Pfam" id="PF01593"/>
    </source>
</evidence>
<dbReference type="PANTHER" id="PTHR42923">
    <property type="entry name" value="PROTOPORPHYRINOGEN OXIDASE"/>
    <property type="match status" value="1"/>
</dbReference>
<dbReference type="PANTHER" id="PTHR42923:SF3">
    <property type="entry name" value="PROTOPORPHYRINOGEN OXIDASE"/>
    <property type="match status" value="1"/>
</dbReference>
<evidence type="ECO:0000256" key="1">
    <source>
        <dbReference type="ARBA" id="ARBA00002600"/>
    </source>
</evidence>
<evidence type="ECO:0000256" key="7">
    <source>
        <dbReference type="ARBA" id="ARBA00023002"/>
    </source>
</evidence>
<comment type="subcellular location">
    <subcellularLocation>
        <location evidence="11">Mitochondrion inner membrane</location>
    </subcellularLocation>
</comment>
<dbReference type="InterPro" id="IPR004572">
    <property type="entry name" value="Protoporphyrinogen_oxidase"/>
</dbReference>
<dbReference type="InParanoid" id="A0A2P6N8Z1"/>
<keyword evidence="5 11" id="KW-0285">Flavoprotein</keyword>
<protein>
    <recommendedName>
        <fullName evidence="4 11">Protoporphyrinogen oxidase</fullName>
        <ecNumber evidence="4 11">1.3.3.4</ecNumber>
    </recommendedName>
</protein>
<proteinExistence type="inferred from homology"/>
<evidence type="ECO:0000256" key="2">
    <source>
        <dbReference type="ARBA" id="ARBA00005073"/>
    </source>
</evidence>
<comment type="pathway">
    <text evidence="2 11">Porphyrin-containing compound metabolism; protoporphyrin-IX biosynthesis; protoporphyrin-IX from protoporphyrinogen-IX: step 1/1.</text>
</comment>
<keyword evidence="6 11" id="KW-0274">FAD</keyword>
<evidence type="ECO:0000256" key="11">
    <source>
        <dbReference type="RuleBase" id="RU367069"/>
    </source>
</evidence>
<dbReference type="GO" id="GO:0006782">
    <property type="term" value="P:protoporphyrinogen IX biosynthetic process"/>
    <property type="evidence" value="ECO:0007669"/>
    <property type="project" value="UniProtKB-UniRule"/>
</dbReference>
<comment type="catalytic activity">
    <reaction evidence="10 11">
        <text>protoporphyrinogen IX + 3 O2 = protoporphyrin IX + 3 H2O2</text>
        <dbReference type="Rhea" id="RHEA:25576"/>
        <dbReference type="ChEBI" id="CHEBI:15379"/>
        <dbReference type="ChEBI" id="CHEBI:16240"/>
        <dbReference type="ChEBI" id="CHEBI:57306"/>
        <dbReference type="ChEBI" id="CHEBI:57307"/>
        <dbReference type="EC" id="1.3.3.4"/>
    </reaction>
</comment>
<dbReference type="GO" id="GO:0005743">
    <property type="term" value="C:mitochondrial inner membrane"/>
    <property type="evidence" value="ECO:0007669"/>
    <property type="project" value="UniProtKB-SubCell"/>
</dbReference>
<evidence type="ECO:0000256" key="8">
    <source>
        <dbReference type="ARBA" id="ARBA00023133"/>
    </source>
</evidence>
<sequence length="475" mass="51803">MTRTIAILGGGVSGLTAGYLLSKKFPTATLHVIEGSSHFGGWVKTKKHSTPKGDFLFEKGPRSIRPVGNGKKTLGLIEDLGLNNAVIFGKEEAAKRRFVLSGGQVKELPSSLFGLFGQMGRKILPGVLLEAFKAKKEEEEEETIDQFFRRRFGDTITDELVAAMALGIWGGDIRKLSMDACFPSLVQFEKQHGSVLKGMLFPRKKQVNPAQTESEFVKENTNKGSTFSFEGGLQTLVDGLVDRLSRRPQVQLHPKCKVRTLRPSGDGKLIVEADDLTIYADEVISTLPASAICSLLPPDSPTAIALKNIPSVSIAAINLGYHEDVLPSDVRGFGYLVPPREGDKILGVTFDSVVFPQHNDDHGDEQQTRLTVMMGGDLSNGKQVVDVKNVDEKEIESIARDALKRHLDYMDAVVCRDAIPQYTVGHQKRVKEIKEIAQGELGPKVYLTGTTFNGAGINDCIVSAMEIVDGMPTTP</sequence>
<keyword evidence="14" id="KW-1185">Reference proteome</keyword>